<dbReference type="AlphaFoldDB" id="A0A7C9A6M2"/>
<dbReference type="EMBL" id="GISG01096719">
    <property type="protein sequence ID" value="MBA4635766.1"/>
    <property type="molecule type" value="Transcribed_RNA"/>
</dbReference>
<name>A0A7C9A6M2_OPUST</name>
<reference evidence="2" key="1">
    <citation type="journal article" date="2013" name="J. Plant Res.">
        <title>Effect of fungi and light on seed germination of three Opuntia species from semiarid lands of central Mexico.</title>
        <authorList>
            <person name="Delgado-Sanchez P."/>
            <person name="Jimenez-Bremont J.F."/>
            <person name="Guerrero-Gonzalez Mde L."/>
            <person name="Flores J."/>
        </authorList>
    </citation>
    <scope>NUCLEOTIDE SEQUENCE</scope>
    <source>
        <tissue evidence="2">Cladode</tissue>
    </source>
</reference>
<feature type="transmembrane region" description="Helical" evidence="1">
    <location>
        <begin position="39"/>
        <end position="65"/>
    </location>
</feature>
<proteinExistence type="predicted"/>
<organism evidence="2">
    <name type="scientific">Opuntia streptacantha</name>
    <name type="common">Prickly pear cactus</name>
    <name type="synonym">Opuntia cardona</name>
    <dbReference type="NCBI Taxonomy" id="393608"/>
    <lineage>
        <taxon>Eukaryota</taxon>
        <taxon>Viridiplantae</taxon>
        <taxon>Streptophyta</taxon>
        <taxon>Embryophyta</taxon>
        <taxon>Tracheophyta</taxon>
        <taxon>Spermatophyta</taxon>
        <taxon>Magnoliopsida</taxon>
        <taxon>eudicotyledons</taxon>
        <taxon>Gunneridae</taxon>
        <taxon>Pentapetalae</taxon>
        <taxon>Caryophyllales</taxon>
        <taxon>Cactineae</taxon>
        <taxon>Cactaceae</taxon>
        <taxon>Opuntioideae</taxon>
        <taxon>Opuntia</taxon>
    </lineage>
</organism>
<keyword evidence="1" id="KW-0812">Transmembrane</keyword>
<dbReference type="EMBL" id="GISG01201884">
    <property type="protein sequence ID" value="MBA4658793.1"/>
    <property type="molecule type" value="Transcribed_RNA"/>
</dbReference>
<protein>
    <submittedName>
        <fullName evidence="2">Uncharacterized protein</fullName>
    </submittedName>
</protein>
<sequence>MPFLLLLFTAGIFTGVFFRRVFLICGIWNIPIKSRLLHLFLAVISGIIVAGIRIFRLGIFLGSFFRINGNFFTLSGRLVMICLILGLFFGILRTGVSVFLGFSRVFLGIWP</sequence>
<keyword evidence="1" id="KW-0472">Membrane</keyword>
<accession>A0A7C9A6M2</accession>
<keyword evidence="1" id="KW-1133">Transmembrane helix</keyword>
<evidence type="ECO:0000256" key="1">
    <source>
        <dbReference type="SAM" id="Phobius"/>
    </source>
</evidence>
<feature type="transmembrane region" description="Helical" evidence="1">
    <location>
        <begin position="77"/>
        <end position="102"/>
    </location>
</feature>
<dbReference type="EMBL" id="GISG01201885">
    <property type="protein sequence ID" value="MBA4658794.1"/>
    <property type="molecule type" value="Transcribed_RNA"/>
</dbReference>
<evidence type="ECO:0000313" key="2">
    <source>
        <dbReference type="EMBL" id="MBA4658793.1"/>
    </source>
</evidence>
<reference evidence="2" key="2">
    <citation type="submission" date="2020-07" db="EMBL/GenBank/DDBJ databases">
        <authorList>
            <person name="Vera ALvarez R."/>
            <person name="Arias-Moreno D.M."/>
            <person name="Jimenez-Jacinto V."/>
            <person name="Jimenez-Bremont J.F."/>
            <person name="Swaminathan K."/>
            <person name="Moose S.P."/>
            <person name="Guerrero-Gonzalez M.L."/>
            <person name="Marino-Ramirez L."/>
            <person name="Landsman D."/>
            <person name="Rodriguez-Kessler M."/>
            <person name="Delgado-Sanchez P."/>
        </authorList>
    </citation>
    <scope>NUCLEOTIDE SEQUENCE</scope>
    <source>
        <tissue evidence="2">Cladode</tissue>
    </source>
</reference>